<reference evidence="6" key="1">
    <citation type="submission" date="2023-03" db="EMBL/GenBank/DDBJ databases">
        <title>Massive genome expansion in bonnet fungi (Mycena s.s.) driven by repeated elements and novel gene families across ecological guilds.</title>
        <authorList>
            <consortium name="Lawrence Berkeley National Laboratory"/>
            <person name="Harder C.B."/>
            <person name="Miyauchi S."/>
            <person name="Viragh M."/>
            <person name="Kuo A."/>
            <person name="Thoen E."/>
            <person name="Andreopoulos B."/>
            <person name="Lu D."/>
            <person name="Skrede I."/>
            <person name="Drula E."/>
            <person name="Henrissat B."/>
            <person name="Morin E."/>
            <person name="Kohler A."/>
            <person name="Barry K."/>
            <person name="LaButti K."/>
            <person name="Morin E."/>
            <person name="Salamov A."/>
            <person name="Lipzen A."/>
            <person name="Mereny Z."/>
            <person name="Hegedus B."/>
            <person name="Baldrian P."/>
            <person name="Stursova M."/>
            <person name="Weitz H."/>
            <person name="Taylor A."/>
            <person name="Grigoriev I.V."/>
            <person name="Nagy L.G."/>
            <person name="Martin F."/>
            <person name="Kauserud H."/>
        </authorList>
    </citation>
    <scope>NUCLEOTIDE SEQUENCE</scope>
    <source>
        <strain evidence="6">CBHHK188m</strain>
    </source>
</reference>
<evidence type="ECO:0000256" key="2">
    <source>
        <dbReference type="ARBA" id="ARBA00022771"/>
    </source>
</evidence>
<gene>
    <name evidence="6" type="ORF">DFH07DRAFT_24294</name>
</gene>
<feature type="domain" description="RING-type" evidence="5">
    <location>
        <begin position="77"/>
        <end position="142"/>
    </location>
</feature>
<dbReference type="InterPro" id="IPR013083">
    <property type="entry name" value="Znf_RING/FYVE/PHD"/>
</dbReference>
<dbReference type="AlphaFoldDB" id="A0AAD7IJE4"/>
<dbReference type="Pfam" id="PF13445">
    <property type="entry name" value="zf-RING_UBOX"/>
    <property type="match status" value="1"/>
</dbReference>
<keyword evidence="3" id="KW-0862">Zinc</keyword>
<dbReference type="InterPro" id="IPR001841">
    <property type="entry name" value="Znf_RING"/>
</dbReference>
<keyword evidence="7" id="KW-1185">Reference proteome</keyword>
<evidence type="ECO:0000256" key="3">
    <source>
        <dbReference type="ARBA" id="ARBA00022833"/>
    </source>
</evidence>
<evidence type="ECO:0000256" key="1">
    <source>
        <dbReference type="ARBA" id="ARBA00022723"/>
    </source>
</evidence>
<protein>
    <recommendedName>
        <fullName evidence="5">RING-type domain-containing protein</fullName>
    </recommendedName>
</protein>
<evidence type="ECO:0000313" key="6">
    <source>
        <dbReference type="EMBL" id="KAJ7744480.1"/>
    </source>
</evidence>
<organism evidence="6 7">
    <name type="scientific">Mycena maculata</name>
    <dbReference type="NCBI Taxonomy" id="230809"/>
    <lineage>
        <taxon>Eukaryota</taxon>
        <taxon>Fungi</taxon>
        <taxon>Dikarya</taxon>
        <taxon>Basidiomycota</taxon>
        <taxon>Agaricomycotina</taxon>
        <taxon>Agaricomycetes</taxon>
        <taxon>Agaricomycetidae</taxon>
        <taxon>Agaricales</taxon>
        <taxon>Marasmiineae</taxon>
        <taxon>Mycenaceae</taxon>
        <taxon>Mycena</taxon>
    </lineage>
</organism>
<sequence>MADFHSRLPPWLGNTPHDVHGLEPFRERISQIVSATIARGEDSANHLSPDQSRKLVSDLPRLTEEQVRGLGHHDSLCPICFTPFTAILAEEETALAMDSPAYPVDELGVTKLAEPWQCGHLFCRRDISKWIHGGHGSCPMCRRSLVESTSSVATLEATTSPEDAELLSQIRTYMEDLHSSGAVAYVDHEGDFRGFGEPLYTPAAGYDDDRSEFSGMYS</sequence>
<accession>A0AAD7IJE4</accession>
<dbReference type="EMBL" id="JARJLG010000107">
    <property type="protein sequence ID" value="KAJ7744480.1"/>
    <property type="molecule type" value="Genomic_DNA"/>
</dbReference>
<proteinExistence type="predicted"/>
<dbReference type="Proteomes" id="UP001215280">
    <property type="component" value="Unassembled WGS sequence"/>
</dbReference>
<dbReference type="PROSITE" id="PS50089">
    <property type="entry name" value="ZF_RING_2"/>
    <property type="match status" value="1"/>
</dbReference>
<dbReference type="GO" id="GO:0008270">
    <property type="term" value="F:zinc ion binding"/>
    <property type="evidence" value="ECO:0007669"/>
    <property type="project" value="UniProtKB-KW"/>
</dbReference>
<dbReference type="InterPro" id="IPR027370">
    <property type="entry name" value="Znf-RING_euk"/>
</dbReference>
<comment type="caution">
    <text evidence="6">The sequence shown here is derived from an EMBL/GenBank/DDBJ whole genome shotgun (WGS) entry which is preliminary data.</text>
</comment>
<name>A0AAD7IJE4_9AGAR</name>
<dbReference type="Gene3D" id="3.30.40.10">
    <property type="entry name" value="Zinc/RING finger domain, C3HC4 (zinc finger)"/>
    <property type="match status" value="1"/>
</dbReference>
<evidence type="ECO:0000313" key="7">
    <source>
        <dbReference type="Proteomes" id="UP001215280"/>
    </source>
</evidence>
<keyword evidence="2 4" id="KW-0863">Zinc-finger</keyword>
<keyword evidence="1" id="KW-0479">Metal-binding</keyword>
<dbReference type="SUPFAM" id="SSF57850">
    <property type="entry name" value="RING/U-box"/>
    <property type="match status" value="1"/>
</dbReference>
<evidence type="ECO:0000256" key="4">
    <source>
        <dbReference type="PROSITE-ProRule" id="PRU00175"/>
    </source>
</evidence>
<evidence type="ECO:0000259" key="5">
    <source>
        <dbReference type="PROSITE" id="PS50089"/>
    </source>
</evidence>